<dbReference type="EMBL" id="CP062983">
    <property type="protein sequence ID" value="QPC81843.1"/>
    <property type="molecule type" value="Genomic_DNA"/>
</dbReference>
<evidence type="ECO:0000256" key="1">
    <source>
        <dbReference type="SAM" id="MobiDB-lite"/>
    </source>
</evidence>
<feature type="transmembrane region" description="Helical" evidence="2">
    <location>
        <begin position="31"/>
        <end position="53"/>
    </location>
</feature>
<name>A0A7S8E7J8_9CHLR</name>
<protein>
    <submittedName>
        <fullName evidence="3">Uncharacterized protein</fullName>
    </submittedName>
</protein>
<evidence type="ECO:0000313" key="3">
    <source>
        <dbReference type="EMBL" id="QPC81843.1"/>
    </source>
</evidence>
<gene>
    <name evidence="3" type="ORF">G4Y79_19455</name>
</gene>
<feature type="transmembrane region" description="Helical" evidence="2">
    <location>
        <begin position="65"/>
        <end position="89"/>
    </location>
</feature>
<accession>A0A7S8E7J8</accession>
<dbReference type="KEGG" id="pmet:G4Y79_19455"/>
<sequence length="159" mass="17907">MPAMTTQRQKTTPSSSTSTPTQPQLNRQDRVGLWVIIFILLILYQIIATIKVLQLQDTLHIRTSIPALFALGMSIIWVISFSGVTLALLRHKRGASRFAMGVAVGFIVYNTLRLALFAQADYDRERLPFLLLIAAILLVGPLLSLLRDIWRIIYKGRGF</sequence>
<evidence type="ECO:0000256" key="2">
    <source>
        <dbReference type="SAM" id="Phobius"/>
    </source>
</evidence>
<proteinExistence type="predicted"/>
<dbReference type="RefSeq" id="WP_195169914.1">
    <property type="nucleotide sequence ID" value="NZ_CP062983.1"/>
</dbReference>
<keyword evidence="4" id="KW-1185">Reference proteome</keyword>
<feature type="transmembrane region" description="Helical" evidence="2">
    <location>
        <begin position="129"/>
        <end position="150"/>
    </location>
</feature>
<keyword evidence="2" id="KW-0812">Transmembrane</keyword>
<organism evidence="3 4">
    <name type="scientific">Phototrophicus methaneseepsis</name>
    <dbReference type="NCBI Taxonomy" id="2710758"/>
    <lineage>
        <taxon>Bacteria</taxon>
        <taxon>Bacillati</taxon>
        <taxon>Chloroflexota</taxon>
        <taxon>Candidatus Thermofontia</taxon>
        <taxon>Phototrophicales</taxon>
        <taxon>Phototrophicaceae</taxon>
        <taxon>Phototrophicus</taxon>
    </lineage>
</organism>
<evidence type="ECO:0000313" key="4">
    <source>
        <dbReference type="Proteomes" id="UP000594468"/>
    </source>
</evidence>
<feature type="transmembrane region" description="Helical" evidence="2">
    <location>
        <begin position="98"/>
        <end position="117"/>
    </location>
</feature>
<reference evidence="3 4" key="1">
    <citation type="submission" date="2020-02" db="EMBL/GenBank/DDBJ databases">
        <authorList>
            <person name="Zheng R.K."/>
            <person name="Sun C.M."/>
        </authorList>
    </citation>
    <scope>NUCLEOTIDE SEQUENCE [LARGE SCALE GENOMIC DNA]</scope>
    <source>
        <strain evidence="4">rifampicinis</strain>
    </source>
</reference>
<keyword evidence="2" id="KW-1133">Transmembrane helix</keyword>
<keyword evidence="2" id="KW-0472">Membrane</keyword>
<dbReference type="AlphaFoldDB" id="A0A7S8E7J8"/>
<feature type="region of interest" description="Disordered" evidence="1">
    <location>
        <begin position="1"/>
        <end position="24"/>
    </location>
</feature>
<dbReference type="Proteomes" id="UP000594468">
    <property type="component" value="Chromosome"/>
</dbReference>